<organism evidence="1 2">
    <name type="scientific">Brachionus plicatilis</name>
    <name type="common">Marine rotifer</name>
    <name type="synonym">Brachionus muelleri</name>
    <dbReference type="NCBI Taxonomy" id="10195"/>
    <lineage>
        <taxon>Eukaryota</taxon>
        <taxon>Metazoa</taxon>
        <taxon>Spiralia</taxon>
        <taxon>Gnathifera</taxon>
        <taxon>Rotifera</taxon>
        <taxon>Eurotatoria</taxon>
        <taxon>Monogononta</taxon>
        <taxon>Pseudotrocha</taxon>
        <taxon>Ploima</taxon>
        <taxon>Brachionidae</taxon>
        <taxon>Brachionus</taxon>
    </lineage>
</organism>
<accession>A0A3M7PNV1</accession>
<evidence type="ECO:0000313" key="1">
    <source>
        <dbReference type="EMBL" id="RNA00797.1"/>
    </source>
</evidence>
<proteinExistence type="predicted"/>
<dbReference type="EMBL" id="REGN01009612">
    <property type="protein sequence ID" value="RNA00797.1"/>
    <property type="molecule type" value="Genomic_DNA"/>
</dbReference>
<dbReference type="AlphaFoldDB" id="A0A3M7PNV1"/>
<name>A0A3M7PNV1_BRAPC</name>
<keyword evidence="2" id="KW-1185">Reference proteome</keyword>
<protein>
    <submittedName>
        <fullName evidence="1">Uncharacterized protein</fullName>
    </submittedName>
</protein>
<reference evidence="1 2" key="1">
    <citation type="journal article" date="2018" name="Sci. Rep.">
        <title>Genomic signatures of local adaptation to the degree of environmental predictability in rotifers.</title>
        <authorList>
            <person name="Franch-Gras L."/>
            <person name="Hahn C."/>
            <person name="Garcia-Roger E.M."/>
            <person name="Carmona M.J."/>
            <person name="Serra M."/>
            <person name="Gomez A."/>
        </authorList>
    </citation>
    <scope>NUCLEOTIDE SEQUENCE [LARGE SCALE GENOMIC DNA]</scope>
    <source>
        <strain evidence="1">HYR1</strain>
    </source>
</reference>
<evidence type="ECO:0000313" key="2">
    <source>
        <dbReference type="Proteomes" id="UP000276133"/>
    </source>
</evidence>
<sequence>MVDTGSVPRFLLTTGSLFLYSSPHSSPLLVPMSVSDLSFVSITQRSRVLETFSVFIYKSNRWWNRRLSSAIKYLSLNPNSSFISGVIEEKVRLESKNIIRIPRRNERKNLNFFRSKLYMEPYSTSEYEIVIKNNRDFKNIIQLKENSQTK</sequence>
<comment type="caution">
    <text evidence="1">The sequence shown here is derived from an EMBL/GenBank/DDBJ whole genome shotgun (WGS) entry which is preliminary data.</text>
</comment>
<gene>
    <name evidence="1" type="ORF">BpHYR1_050069</name>
</gene>
<dbReference type="Proteomes" id="UP000276133">
    <property type="component" value="Unassembled WGS sequence"/>
</dbReference>